<organism evidence="1">
    <name type="scientific">Streptomyces sp. NBC_00093</name>
    <dbReference type="NCBI Taxonomy" id="2975649"/>
    <lineage>
        <taxon>Bacteria</taxon>
        <taxon>Bacillati</taxon>
        <taxon>Actinomycetota</taxon>
        <taxon>Actinomycetes</taxon>
        <taxon>Kitasatosporales</taxon>
        <taxon>Streptomycetaceae</taxon>
        <taxon>Streptomyces</taxon>
    </lineage>
</organism>
<dbReference type="EMBL" id="CP108222">
    <property type="protein sequence ID" value="WTT19533.1"/>
    <property type="molecule type" value="Genomic_DNA"/>
</dbReference>
<name>A0AAU2A4L1_9ACTN</name>
<dbReference type="AlphaFoldDB" id="A0AAU2A4L1"/>
<sequence length="48" mass="5238">MFAFDEFDPLGIRPTAGSGWAAAEATWSKHHRVTAPRLTGDSHNCAPR</sequence>
<protein>
    <submittedName>
        <fullName evidence="1">Uncharacterized protein</fullName>
    </submittedName>
</protein>
<accession>A0AAU2A4L1</accession>
<evidence type="ECO:0000313" key="1">
    <source>
        <dbReference type="EMBL" id="WTT19533.1"/>
    </source>
</evidence>
<proteinExistence type="predicted"/>
<reference evidence="1" key="1">
    <citation type="submission" date="2022-10" db="EMBL/GenBank/DDBJ databases">
        <title>The complete genomes of actinobacterial strains from the NBC collection.</title>
        <authorList>
            <person name="Joergensen T.S."/>
            <person name="Alvarez Arevalo M."/>
            <person name="Sterndorff E.B."/>
            <person name="Faurdal D."/>
            <person name="Vuksanovic O."/>
            <person name="Mourched A.-S."/>
            <person name="Charusanti P."/>
            <person name="Shaw S."/>
            <person name="Blin K."/>
            <person name="Weber T."/>
        </authorList>
    </citation>
    <scope>NUCLEOTIDE SEQUENCE</scope>
    <source>
        <strain evidence="1">NBC_00093</strain>
    </source>
</reference>
<gene>
    <name evidence="1" type="ORF">OHA22_30410</name>
</gene>